<accession>A0A8X8XAQ1</accession>
<proteinExistence type="predicted"/>
<dbReference type="Gene3D" id="2.30.240.10">
    <property type="entry name" value="At5g01610-like"/>
    <property type="match status" value="1"/>
</dbReference>
<sequence>MRNKVCVYIIIYRQNHFKSGKKSPLLFPLSLTHIKTHPSLTFRILYFRSKFPPKMASTNRAAILTIVILLTASAAANSDSHTSFYDVLQSNGLPMGLFPKGISEYSVDPLSGAFEIRMLSASPCDAKFETPLRYQCNITGRLSYGQISDISGVAAQDLFLWLPVKSIRVDIPSSGLIYFDVGMVFKQFSLSFFETPKECNAVLGDGETVFLFEKGGAATRPVEFRMQHFVNNSLKTSCFDLQDEDLLKQAIDLDLDLRDLHGHLEMERVTDEGQRAAS</sequence>
<dbReference type="InterPro" id="IPR036758">
    <property type="entry name" value="At5g01610-like"/>
</dbReference>
<name>A0A8X8XAQ1_SALSN</name>
<dbReference type="EMBL" id="PNBA02000010">
    <property type="protein sequence ID" value="KAG6409447.1"/>
    <property type="molecule type" value="Genomic_DNA"/>
</dbReference>
<dbReference type="InterPro" id="IPR007493">
    <property type="entry name" value="DUF538"/>
</dbReference>
<evidence type="ECO:0000313" key="1">
    <source>
        <dbReference type="EMBL" id="KAG6409447.1"/>
    </source>
</evidence>
<reference evidence="1" key="1">
    <citation type="submission" date="2018-01" db="EMBL/GenBank/DDBJ databases">
        <authorList>
            <person name="Mao J.F."/>
        </authorList>
    </citation>
    <scope>NUCLEOTIDE SEQUENCE</scope>
    <source>
        <strain evidence="1">Huo1</strain>
        <tissue evidence="1">Leaf</tissue>
    </source>
</reference>
<dbReference type="PANTHER" id="PTHR31676:SF197">
    <property type="entry name" value="DUF538 DOMAIN-CONTAINING PROTEIN"/>
    <property type="match status" value="1"/>
</dbReference>
<dbReference type="Pfam" id="PF04398">
    <property type="entry name" value="DUF538"/>
    <property type="match status" value="1"/>
</dbReference>
<evidence type="ECO:0000313" key="2">
    <source>
        <dbReference type="Proteomes" id="UP000298416"/>
    </source>
</evidence>
<dbReference type="Proteomes" id="UP000298416">
    <property type="component" value="Unassembled WGS sequence"/>
</dbReference>
<comment type="caution">
    <text evidence="1">The sequence shown here is derived from an EMBL/GenBank/DDBJ whole genome shotgun (WGS) entry which is preliminary data.</text>
</comment>
<dbReference type="FunFam" id="2.30.240.10:FF:000002">
    <property type="entry name" value="Uncharacterized protein At3g07460"/>
    <property type="match status" value="1"/>
</dbReference>
<dbReference type="AlphaFoldDB" id="A0A8X8XAQ1"/>
<reference evidence="1" key="2">
    <citation type="submission" date="2020-08" db="EMBL/GenBank/DDBJ databases">
        <title>Plant Genome Project.</title>
        <authorList>
            <person name="Zhang R.-G."/>
        </authorList>
    </citation>
    <scope>NUCLEOTIDE SEQUENCE</scope>
    <source>
        <strain evidence="1">Huo1</strain>
        <tissue evidence="1">Leaf</tissue>
    </source>
</reference>
<protein>
    <submittedName>
        <fullName evidence="1">Uncharacterized protein</fullName>
    </submittedName>
</protein>
<dbReference type="SUPFAM" id="SSF141562">
    <property type="entry name" value="At5g01610-like"/>
    <property type="match status" value="1"/>
</dbReference>
<gene>
    <name evidence="1" type="ORF">SASPL_127486</name>
</gene>
<keyword evidence="2" id="KW-1185">Reference proteome</keyword>
<organism evidence="1">
    <name type="scientific">Salvia splendens</name>
    <name type="common">Scarlet sage</name>
    <dbReference type="NCBI Taxonomy" id="180675"/>
    <lineage>
        <taxon>Eukaryota</taxon>
        <taxon>Viridiplantae</taxon>
        <taxon>Streptophyta</taxon>
        <taxon>Embryophyta</taxon>
        <taxon>Tracheophyta</taxon>
        <taxon>Spermatophyta</taxon>
        <taxon>Magnoliopsida</taxon>
        <taxon>eudicotyledons</taxon>
        <taxon>Gunneridae</taxon>
        <taxon>Pentapetalae</taxon>
        <taxon>asterids</taxon>
        <taxon>lamiids</taxon>
        <taxon>Lamiales</taxon>
        <taxon>Lamiaceae</taxon>
        <taxon>Nepetoideae</taxon>
        <taxon>Mentheae</taxon>
        <taxon>Salviinae</taxon>
        <taxon>Salvia</taxon>
        <taxon>Salvia subgen. Calosphace</taxon>
        <taxon>core Calosphace</taxon>
    </lineage>
</organism>
<dbReference type="PANTHER" id="PTHR31676">
    <property type="entry name" value="T31J12.3 PROTEIN-RELATED"/>
    <property type="match status" value="1"/>
</dbReference>